<dbReference type="AlphaFoldDB" id="K7K9L1"/>
<dbReference type="HOGENOM" id="CLU_032691_0_1_1"/>
<dbReference type="InterPro" id="IPR056671">
    <property type="entry name" value="DUF7769"/>
</dbReference>
<dbReference type="PaxDb" id="3847-GLYMA02G35485.1"/>
<proteinExistence type="predicted"/>
<evidence type="ECO:0000259" key="1">
    <source>
        <dbReference type="Pfam" id="PF24964"/>
    </source>
</evidence>
<dbReference type="PANTHER" id="PTHR47169:SF2">
    <property type="entry name" value="OS01G0541250 PROTEIN"/>
    <property type="match status" value="1"/>
</dbReference>
<dbReference type="EnsemblPlants" id="KRH72186">
    <property type="protein sequence ID" value="KRH72186"/>
    <property type="gene ID" value="GLYMA_02G196700"/>
</dbReference>
<evidence type="ECO:0000313" key="4">
    <source>
        <dbReference type="Proteomes" id="UP000008827"/>
    </source>
</evidence>
<name>K7K9L1_SOYBN</name>
<gene>
    <name evidence="3" type="primary">LOC100801643</name>
    <name evidence="2" type="ORF">GLYMA_02G196700</name>
</gene>
<reference evidence="2" key="3">
    <citation type="submission" date="2018-07" db="EMBL/GenBank/DDBJ databases">
        <title>WGS assembly of Glycine max.</title>
        <authorList>
            <person name="Schmutz J."/>
            <person name="Cannon S."/>
            <person name="Schlueter J."/>
            <person name="Ma J."/>
            <person name="Mitros T."/>
            <person name="Nelson W."/>
            <person name="Hyten D."/>
            <person name="Song Q."/>
            <person name="Thelen J."/>
            <person name="Cheng J."/>
            <person name="Xu D."/>
            <person name="Hellsten U."/>
            <person name="May G."/>
            <person name="Yu Y."/>
            <person name="Sakurai T."/>
            <person name="Umezawa T."/>
            <person name="Bhattacharyya M."/>
            <person name="Sandhu D."/>
            <person name="Valliyodan B."/>
            <person name="Lindquist E."/>
            <person name="Peto M."/>
            <person name="Grant D."/>
            <person name="Shu S."/>
            <person name="Goodstein D."/>
            <person name="Barry K."/>
            <person name="Futrell-Griggs M."/>
            <person name="Abernathy B."/>
            <person name="Du J."/>
            <person name="Tian Z."/>
            <person name="Zhu L."/>
            <person name="Gill N."/>
            <person name="Joshi T."/>
            <person name="Libault M."/>
            <person name="Sethuraman A."/>
            <person name="Zhang X."/>
            <person name="Shinozaki K."/>
            <person name="Nguyen H."/>
            <person name="Wing R."/>
            <person name="Cregan P."/>
            <person name="Specht J."/>
            <person name="Grimwood J."/>
            <person name="Rokhsar D."/>
            <person name="Stacey G."/>
            <person name="Shoemaker R."/>
            <person name="Jackson S."/>
        </authorList>
    </citation>
    <scope>NUCLEOTIDE SEQUENCE</scope>
    <source>
        <tissue evidence="2">Callus</tissue>
    </source>
</reference>
<dbReference type="eggNOG" id="ENOG502QQNW">
    <property type="taxonomic scope" value="Eukaryota"/>
</dbReference>
<dbReference type="Gene3D" id="3.30.420.10">
    <property type="entry name" value="Ribonuclease H-like superfamily/Ribonuclease H"/>
    <property type="match status" value="1"/>
</dbReference>
<reference evidence="3" key="2">
    <citation type="submission" date="2018-02" db="UniProtKB">
        <authorList>
            <consortium name="EnsemblPlants"/>
        </authorList>
    </citation>
    <scope>IDENTIFICATION</scope>
    <source>
        <strain evidence="3">Williams 82</strain>
    </source>
</reference>
<dbReference type="PANTHER" id="PTHR47169">
    <property type="entry name" value="OS01G0541250 PROTEIN"/>
    <property type="match status" value="1"/>
</dbReference>
<dbReference type="Gramene" id="KRH72186">
    <property type="protein sequence ID" value="KRH72186"/>
    <property type="gene ID" value="GLYMA_02G196700"/>
</dbReference>
<dbReference type="Proteomes" id="UP000008827">
    <property type="component" value="Chromosome 2"/>
</dbReference>
<dbReference type="EMBL" id="CM000835">
    <property type="protein sequence ID" value="KRH72186.1"/>
    <property type="molecule type" value="Genomic_DNA"/>
</dbReference>
<reference evidence="2 3" key="1">
    <citation type="journal article" date="2010" name="Nature">
        <title>Genome sequence of the palaeopolyploid soybean.</title>
        <authorList>
            <person name="Schmutz J."/>
            <person name="Cannon S.B."/>
            <person name="Schlueter J."/>
            <person name="Ma J."/>
            <person name="Mitros T."/>
            <person name="Nelson W."/>
            <person name="Hyten D.L."/>
            <person name="Song Q."/>
            <person name="Thelen J.J."/>
            <person name="Cheng J."/>
            <person name="Xu D."/>
            <person name="Hellsten U."/>
            <person name="May G.D."/>
            <person name="Yu Y."/>
            <person name="Sakurai T."/>
            <person name="Umezawa T."/>
            <person name="Bhattacharyya M.K."/>
            <person name="Sandhu D."/>
            <person name="Valliyodan B."/>
            <person name="Lindquist E."/>
            <person name="Peto M."/>
            <person name="Grant D."/>
            <person name="Shu S."/>
            <person name="Goodstein D."/>
            <person name="Barry K."/>
            <person name="Futrell-Griggs M."/>
            <person name="Abernathy B."/>
            <person name="Du J."/>
            <person name="Tian Z."/>
            <person name="Zhu L."/>
            <person name="Gill N."/>
            <person name="Joshi T."/>
            <person name="Libault M."/>
            <person name="Sethuraman A."/>
            <person name="Zhang X.-C."/>
            <person name="Shinozaki K."/>
            <person name="Nguyen H.T."/>
            <person name="Wing R.A."/>
            <person name="Cregan P."/>
            <person name="Specht J."/>
            <person name="Grimwood J."/>
            <person name="Rokhsar D."/>
            <person name="Stacey G."/>
            <person name="Shoemaker R.C."/>
            <person name="Jackson S.A."/>
        </authorList>
    </citation>
    <scope>NUCLEOTIDE SEQUENCE</scope>
    <source>
        <strain evidence="3">cv. Williams 82</strain>
        <tissue evidence="2">Callus</tissue>
    </source>
</reference>
<keyword evidence="4" id="KW-1185">Reference proteome</keyword>
<dbReference type="GO" id="GO:0003676">
    <property type="term" value="F:nucleic acid binding"/>
    <property type="evidence" value="ECO:0007669"/>
    <property type="project" value="InterPro"/>
</dbReference>
<organism evidence="2">
    <name type="scientific">Glycine max</name>
    <name type="common">Soybean</name>
    <name type="synonym">Glycine hispida</name>
    <dbReference type="NCBI Taxonomy" id="3847"/>
    <lineage>
        <taxon>Eukaryota</taxon>
        <taxon>Viridiplantae</taxon>
        <taxon>Streptophyta</taxon>
        <taxon>Embryophyta</taxon>
        <taxon>Tracheophyta</taxon>
        <taxon>Spermatophyta</taxon>
        <taxon>Magnoliopsida</taxon>
        <taxon>eudicotyledons</taxon>
        <taxon>Gunneridae</taxon>
        <taxon>Pentapetalae</taxon>
        <taxon>rosids</taxon>
        <taxon>fabids</taxon>
        <taxon>Fabales</taxon>
        <taxon>Fabaceae</taxon>
        <taxon>Papilionoideae</taxon>
        <taxon>50 kb inversion clade</taxon>
        <taxon>NPAAA clade</taxon>
        <taxon>indigoferoid/millettioid clade</taxon>
        <taxon>Phaseoleae</taxon>
        <taxon>Glycine</taxon>
        <taxon>Glycine subgen. Soja</taxon>
    </lineage>
</organism>
<accession>K7K9L1</accession>
<dbReference type="Pfam" id="PF24964">
    <property type="entry name" value="DUF7769"/>
    <property type="match status" value="1"/>
</dbReference>
<sequence length="392" mass="44995">MKEIGGRKQEEKIIQQEGPSKRRVFLDNNQRKVISRILINSSKNDKLDNGVAKQVALSCSVSIDVIYRIWKQLKLTSDVCHLKAKICSRKRIEIDFEKVRDVSLPKWRTLRGLAYPSGVVKSKTTLTKYLREGVLRRHSNALKPQLKDNNKKARLKFCLSMLEESSISHDPVFKSMHNVVHIDEKWFYMSPKSSKFYLLATEDDPYRTCKNKNYIGKVMFLVVMDNPRFDDEGNEKFNGKIGVFPLVTEVVAKRSSANRASRTLETKPITSITEEVSRMFLINKVLPAVKEKWPREDVGETIYIQQANAQSHISIDDEKFCRVAIEDGFDVHLTCQPPNSPDLNILDLGFFSAIQSLWQKEVSMTVDDLIEVVQKSYEALSSKDSNKNFLTL</sequence>
<dbReference type="OMA" id="VIPRIWR"/>
<evidence type="ECO:0000313" key="3">
    <source>
        <dbReference type="EnsemblPlants" id="KRH72186"/>
    </source>
</evidence>
<dbReference type="InterPro" id="IPR036397">
    <property type="entry name" value="RNaseH_sf"/>
</dbReference>
<protein>
    <recommendedName>
        <fullName evidence="1">DUF7769 domain-containing protein</fullName>
    </recommendedName>
</protein>
<feature type="domain" description="DUF7769" evidence="1">
    <location>
        <begin position="27"/>
        <end position="76"/>
    </location>
</feature>
<evidence type="ECO:0000313" key="2">
    <source>
        <dbReference type="EMBL" id="KRH72186.1"/>
    </source>
</evidence>